<keyword evidence="2" id="KW-1185">Reference proteome</keyword>
<dbReference type="OrthoDB" id="5103760at2759"/>
<organism evidence="1 2">
    <name type="scientific">Fusarium tricinctum</name>
    <dbReference type="NCBI Taxonomy" id="61284"/>
    <lineage>
        <taxon>Eukaryota</taxon>
        <taxon>Fungi</taxon>
        <taxon>Dikarya</taxon>
        <taxon>Ascomycota</taxon>
        <taxon>Pezizomycotina</taxon>
        <taxon>Sordariomycetes</taxon>
        <taxon>Hypocreomycetidae</taxon>
        <taxon>Hypocreales</taxon>
        <taxon>Nectriaceae</taxon>
        <taxon>Fusarium</taxon>
        <taxon>Fusarium tricinctum species complex</taxon>
    </lineage>
</organism>
<accession>A0A8K0W614</accession>
<feature type="non-terminal residue" evidence="1">
    <location>
        <position position="1"/>
    </location>
</feature>
<proteinExistence type="predicted"/>
<evidence type="ECO:0000313" key="1">
    <source>
        <dbReference type="EMBL" id="KAH7232787.1"/>
    </source>
</evidence>
<sequence length="57" mass="6199">TVSRLPAPYKMQQLMLNCTNINSKVPGTRCVTCAERGNEVWVIPGRCCGYCGTPALP</sequence>
<comment type="caution">
    <text evidence="1">The sequence shown here is derived from an EMBL/GenBank/DDBJ whole genome shotgun (WGS) entry which is preliminary data.</text>
</comment>
<dbReference type="AlphaFoldDB" id="A0A8K0W614"/>
<gene>
    <name evidence="1" type="ORF">BKA59DRAFT_408077</name>
</gene>
<dbReference type="Proteomes" id="UP000813427">
    <property type="component" value="Unassembled WGS sequence"/>
</dbReference>
<name>A0A8K0W614_9HYPO</name>
<protein>
    <submittedName>
        <fullName evidence="1">Uncharacterized protein</fullName>
    </submittedName>
</protein>
<evidence type="ECO:0000313" key="2">
    <source>
        <dbReference type="Proteomes" id="UP000813427"/>
    </source>
</evidence>
<dbReference type="EMBL" id="JAGPXF010000008">
    <property type="protein sequence ID" value="KAH7232787.1"/>
    <property type="molecule type" value="Genomic_DNA"/>
</dbReference>
<reference evidence="1" key="1">
    <citation type="journal article" date="2021" name="Nat. Commun.">
        <title>Genetic determinants of endophytism in the Arabidopsis root mycobiome.</title>
        <authorList>
            <person name="Mesny F."/>
            <person name="Miyauchi S."/>
            <person name="Thiergart T."/>
            <person name="Pickel B."/>
            <person name="Atanasova L."/>
            <person name="Karlsson M."/>
            <person name="Huettel B."/>
            <person name="Barry K.W."/>
            <person name="Haridas S."/>
            <person name="Chen C."/>
            <person name="Bauer D."/>
            <person name="Andreopoulos W."/>
            <person name="Pangilinan J."/>
            <person name="LaButti K."/>
            <person name="Riley R."/>
            <person name="Lipzen A."/>
            <person name="Clum A."/>
            <person name="Drula E."/>
            <person name="Henrissat B."/>
            <person name="Kohler A."/>
            <person name="Grigoriev I.V."/>
            <person name="Martin F.M."/>
            <person name="Hacquard S."/>
        </authorList>
    </citation>
    <scope>NUCLEOTIDE SEQUENCE</scope>
    <source>
        <strain evidence="1">MPI-SDFR-AT-0068</strain>
    </source>
</reference>